<keyword evidence="3 8" id="KW-0812">Transmembrane</keyword>
<dbReference type="AlphaFoldDB" id="A0A5R8Z302"/>
<evidence type="ECO:0000256" key="4">
    <source>
        <dbReference type="ARBA" id="ARBA00022989"/>
    </source>
</evidence>
<dbReference type="PIRSF" id="PIRSF006298">
    <property type="entry name" value="GtrA_prd"/>
    <property type="match status" value="1"/>
</dbReference>
<organism evidence="10 11">
    <name type="scientific">Pseudomonas mosselii</name>
    <dbReference type="NCBI Taxonomy" id="78327"/>
    <lineage>
        <taxon>Bacteria</taxon>
        <taxon>Pseudomonadati</taxon>
        <taxon>Pseudomonadota</taxon>
        <taxon>Gammaproteobacteria</taxon>
        <taxon>Pseudomonadales</taxon>
        <taxon>Pseudomonadaceae</taxon>
        <taxon>Pseudomonas</taxon>
    </lineage>
</organism>
<reference evidence="10 11" key="1">
    <citation type="submission" date="2019-05" db="EMBL/GenBank/DDBJ databases">
        <title>Pseudomonas sp. SC006 isolated from lettuce that can produce HBGAs.</title>
        <authorList>
            <person name="Wang D."/>
            <person name="Liao N."/>
            <person name="Liu D."/>
            <person name="Zhang Z."/>
            <person name="Zou S."/>
        </authorList>
    </citation>
    <scope>NUCLEOTIDE SEQUENCE [LARGE SCALE GENOMIC DNA]</scope>
    <source>
        <strain evidence="10 11">SC006</strain>
    </source>
</reference>
<dbReference type="PANTHER" id="PTHR38459:SF1">
    <property type="entry name" value="PROPHAGE BACTOPRENOL-LINKED GLUCOSE TRANSLOCASE HOMOLOG"/>
    <property type="match status" value="1"/>
</dbReference>
<dbReference type="InterPro" id="IPR016480">
    <property type="entry name" value="Glc_translocase_bactprenl-link"/>
</dbReference>
<sequence>MVSFKRFTRFATVGIANTLVHWLAFLAAHLELGLNQAPSNLLAFMLAASLSYYLNARYTFLVPPNRWRYLAFVLGMGALSLGVGAVADRTGLSPWLTLLSFSGLSLVLGYAYSHTVVFKRRLP</sequence>
<proteinExistence type="inferred from homology"/>
<feature type="transmembrane region" description="Helical" evidence="8">
    <location>
        <begin position="37"/>
        <end position="55"/>
    </location>
</feature>
<dbReference type="EMBL" id="VAUO01000005">
    <property type="protein sequence ID" value="TLP60050.1"/>
    <property type="molecule type" value="Genomic_DNA"/>
</dbReference>
<dbReference type="PANTHER" id="PTHR38459">
    <property type="entry name" value="PROPHAGE BACTOPRENOL-LINKED GLUCOSE TRANSLOCASE HOMOLOG"/>
    <property type="match status" value="1"/>
</dbReference>
<evidence type="ECO:0000259" key="9">
    <source>
        <dbReference type="Pfam" id="PF04138"/>
    </source>
</evidence>
<evidence type="ECO:0000256" key="6">
    <source>
        <dbReference type="ARBA" id="ARBA00025595"/>
    </source>
</evidence>
<accession>A0A5R8Z302</accession>
<feature type="domain" description="GtrA/DPMS transmembrane" evidence="9">
    <location>
        <begin position="9"/>
        <end position="118"/>
    </location>
</feature>
<evidence type="ECO:0000256" key="7">
    <source>
        <dbReference type="PIRNR" id="PIRNR006298"/>
    </source>
</evidence>
<evidence type="ECO:0000256" key="2">
    <source>
        <dbReference type="ARBA" id="ARBA00022448"/>
    </source>
</evidence>
<dbReference type="OrthoDB" id="5616234at2"/>
<dbReference type="RefSeq" id="WP_138219791.1">
    <property type="nucleotide sequence ID" value="NZ_VAUO01000005.1"/>
</dbReference>
<keyword evidence="4 8" id="KW-1133">Transmembrane helix</keyword>
<evidence type="ECO:0000313" key="10">
    <source>
        <dbReference type="EMBL" id="TLP60050.1"/>
    </source>
</evidence>
<evidence type="ECO:0000313" key="11">
    <source>
        <dbReference type="Proteomes" id="UP000309819"/>
    </source>
</evidence>
<feature type="transmembrane region" description="Helical" evidence="8">
    <location>
        <begin position="67"/>
        <end position="86"/>
    </location>
</feature>
<protein>
    <recommendedName>
        <fullName evidence="7">Bactoprenol-linked glucose translocase</fullName>
    </recommendedName>
</protein>
<comment type="caution">
    <text evidence="10">The sequence shown here is derived from an EMBL/GenBank/DDBJ whole genome shotgun (WGS) entry which is preliminary data.</text>
</comment>
<dbReference type="GO" id="GO:0005886">
    <property type="term" value="C:plasma membrane"/>
    <property type="evidence" value="ECO:0007669"/>
    <property type="project" value="TreeGrafter"/>
</dbReference>
<evidence type="ECO:0000256" key="5">
    <source>
        <dbReference type="ARBA" id="ARBA00023136"/>
    </source>
</evidence>
<gene>
    <name evidence="10" type="ORF">FEM01_12645</name>
</gene>
<dbReference type="Pfam" id="PF04138">
    <property type="entry name" value="GtrA_DPMS_TM"/>
    <property type="match status" value="1"/>
</dbReference>
<keyword evidence="11" id="KW-1185">Reference proteome</keyword>
<dbReference type="InterPro" id="IPR051401">
    <property type="entry name" value="GtrA_CellWall_Glycosyl"/>
</dbReference>
<feature type="transmembrane region" description="Helical" evidence="8">
    <location>
        <begin position="7"/>
        <end position="25"/>
    </location>
</feature>
<keyword evidence="2 7" id="KW-0813">Transport</keyword>
<comment type="subcellular location">
    <subcellularLocation>
        <location evidence="1">Membrane</location>
        <topology evidence="1">Multi-pass membrane protein</topology>
    </subcellularLocation>
</comment>
<dbReference type="Proteomes" id="UP000309819">
    <property type="component" value="Unassembled WGS sequence"/>
</dbReference>
<evidence type="ECO:0000256" key="8">
    <source>
        <dbReference type="SAM" id="Phobius"/>
    </source>
</evidence>
<name>A0A5R8Z302_9PSED</name>
<comment type="similarity">
    <text evidence="7">Belongs to the gtrA family.</text>
</comment>
<dbReference type="InterPro" id="IPR007267">
    <property type="entry name" value="GtrA_DPMS_TM"/>
</dbReference>
<evidence type="ECO:0000256" key="1">
    <source>
        <dbReference type="ARBA" id="ARBA00004141"/>
    </source>
</evidence>
<comment type="function">
    <text evidence="6 7">Involved in O antigen modification. Involved in the translocation of bactoprenol-linked glucose across the cytoplasmic membrane.</text>
</comment>
<feature type="transmembrane region" description="Helical" evidence="8">
    <location>
        <begin position="92"/>
        <end position="112"/>
    </location>
</feature>
<evidence type="ECO:0000256" key="3">
    <source>
        <dbReference type="ARBA" id="ARBA00022692"/>
    </source>
</evidence>
<keyword evidence="5 8" id="KW-0472">Membrane</keyword>
<dbReference type="GO" id="GO:0000271">
    <property type="term" value="P:polysaccharide biosynthetic process"/>
    <property type="evidence" value="ECO:0007669"/>
    <property type="project" value="InterPro"/>
</dbReference>